<dbReference type="Proteomes" id="UP000008782">
    <property type="component" value="Unassembled WGS sequence"/>
</dbReference>
<keyword evidence="1" id="KW-0472">Membrane</keyword>
<dbReference type="RefSeq" id="XP_008099138.1">
    <property type="nucleotide sequence ID" value="XM_008100947.1"/>
</dbReference>
<keyword evidence="1" id="KW-1133">Transmembrane helix</keyword>
<feature type="signal peptide" evidence="2">
    <location>
        <begin position="1"/>
        <end position="23"/>
    </location>
</feature>
<dbReference type="eggNOG" id="KOG0254">
    <property type="taxonomic scope" value="Eukaryota"/>
</dbReference>
<evidence type="ECO:0000313" key="3">
    <source>
        <dbReference type="EMBL" id="EFQ35118.1"/>
    </source>
</evidence>
<protein>
    <submittedName>
        <fullName evidence="3">Uncharacterized protein</fullName>
    </submittedName>
</protein>
<evidence type="ECO:0000256" key="1">
    <source>
        <dbReference type="SAM" id="Phobius"/>
    </source>
</evidence>
<dbReference type="GeneID" id="24415627"/>
<dbReference type="OrthoDB" id="2985014at2759"/>
<keyword evidence="2" id="KW-0732">Signal</keyword>
<dbReference type="HOGENOM" id="CLU_1844932_0_0_1"/>
<evidence type="ECO:0000256" key="2">
    <source>
        <dbReference type="SAM" id="SignalP"/>
    </source>
</evidence>
<evidence type="ECO:0000313" key="4">
    <source>
        <dbReference type="Proteomes" id="UP000008782"/>
    </source>
</evidence>
<name>E3QW84_COLGM</name>
<sequence length="139" mass="15091">MYVLGVLIVLLIAVSIWFPGTRSTDAVISGIGTLPFVLSLVIGLIVSDMLINGVGWFTPVFCPPVGGGLVFTFAVDNPTRTWDGYESIRMGQGMQLTSLAAQVVLNQRDFSTGGLPIPVNDNVERCYIVDRDFDYVFLA</sequence>
<keyword evidence="4" id="KW-1185">Reference proteome</keyword>
<dbReference type="EMBL" id="GG697388">
    <property type="protein sequence ID" value="EFQ35118.1"/>
    <property type="molecule type" value="Genomic_DNA"/>
</dbReference>
<dbReference type="VEuPathDB" id="FungiDB:GLRG_10262"/>
<proteinExistence type="predicted"/>
<accession>E3QW84</accession>
<gene>
    <name evidence="3" type="ORF">GLRG_10262</name>
</gene>
<organism evidence="4">
    <name type="scientific">Colletotrichum graminicola (strain M1.001 / M2 / FGSC 10212)</name>
    <name type="common">Maize anthracnose fungus</name>
    <name type="synonym">Glomerella graminicola</name>
    <dbReference type="NCBI Taxonomy" id="645133"/>
    <lineage>
        <taxon>Eukaryota</taxon>
        <taxon>Fungi</taxon>
        <taxon>Dikarya</taxon>
        <taxon>Ascomycota</taxon>
        <taxon>Pezizomycotina</taxon>
        <taxon>Sordariomycetes</taxon>
        <taxon>Hypocreomycetidae</taxon>
        <taxon>Glomerellales</taxon>
        <taxon>Glomerellaceae</taxon>
        <taxon>Colletotrichum</taxon>
        <taxon>Colletotrichum graminicola species complex</taxon>
    </lineage>
</organism>
<keyword evidence="1" id="KW-0812">Transmembrane</keyword>
<dbReference type="AlphaFoldDB" id="E3QW84"/>
<feature type="transmembrane region" description="Helical" evidence="1">
    <location>
        <begin position="33"/>
        <end position="51"/>
    </location>
</feature>
<feature type="chain" id="PRO_5003181020" evidence="2">
    <location>
        <begin position="24"/>
        <end position="139"/>
    </location>
</feature>
<reference evidence="4" key="1">
    <citation type="journal article" date="2012" name="Nat. Genet.">
        <title>Lifestyle transitions in plant pathogenic Colletotrichum fungi deciphered by genome and transcriptome analyses.</title>
        <authorList>
            <person name="O'Connell R.J."/>
            <person name="Thon M.R."/>
            <person name="Hacquard S."/>
            <person name="Amyotte S.G."/>
            <person name="Kleemann J."/>
            <person name="Torres M.F."/>
            <person name="Damm U."/>
            <person name="Buiate E.A."/>
            <person name="Epstein L."/>
            <person name="Alkan N."/>
            <person name="Altmueller J."/>
            <person name="Alvarado-Balderrama L."/>
            <person name="Bauser C.A."/>
            <person name="Becker C."/>
            <person name="Birren B.W."/>
            <person name="Chen Z."/>
            <person name="Choi J."/>
            <person name="Crouch J.A."/>
            <person name="Duvick J.P."/>
            <person name="Farman M.A."/>
            <person name="Gan P."/>
            <person name="Heiman D."/>
            <person name="Henrissat B."/>
            <person name="Howard R.J."/>
            <person name="Kabbage M."/>
            <person name="Koch C."/>
            <person name="Kracher B."/>
            <person name="Kubo Y."/>
            <person name="Law A.D."/>
            <person name="Lebrun M.-H."/>
            <person name="Lee Y.-H."/>
            <person name="Miyara I."/>
            <person name="Moore N."/>
            <person name="Neumann U."/>
            <person name="Nordstroem K."/>
            <person name="Panaccione D.G."/>
            <person name="Panstruga R."/>
            <person name="Place M."/>
            <person name="Proctor R.H."/>
            <person name="Prusky D."/>
            <person name="Rech G."/>
            <person name="Reinhardt R."/>
            <person name="Rollins J.A."/>
            <person name="Rounsley S."/>
            <person name="Schardl C.L."/>
            <person name="Schwartz D.C."/>
            <person name="Shenoy N."/>
            <person name="Shirasu K."/>
            <person name="Sikhakolli U.R."/>
            <person name="Stueber K."/>
            <person name="Sukno S.A."/>
            <person name="Sweigard J.A."/>
            <person name="Takano Y."/>
            <person name="Takahara H."/>
            <person name="Trail F."/>
            <person name="van der Does H.C."/>
            <person name="Voll L.M."/>
            <person name="Will I."/>
            <person name="Young S."/>
            <person name="Zeng Q."/>
            <person name="Zhang J."/>
            <person name="Zhou S."/>
            <person name="Dickman M.B."/>
            <person name="Schulze-Lefert P."/>
            <person name="Ver Loren van Themaat E."/>
            <person name="Ma L.-J."/>
            <person name="Vaillancourt L.J."/>
        </authorList>
    </citation>
    <scope>NUCLEOTIDE SEQUENCE [LARGE SCALE GENOMIC DNA]</scope>
    <source>
        <strain evidence="4">M1.001 / M2 / FGSC 10212</strain>
    </source>
</reference>